<evidence type="ECO:0000313" key="1">
    <source>
        <dbReference type="EnsemblMetazoa" id="CJA35857b.1"/>
    </source>
</evidence>
<protein>
    <recommendedName>
        <fullName evidence="3">Tc1-like transposase DDE domain-containing protein</fullName>
    </recommendedName>
</protein>
<proteinExistence type="predicted"/>
<organism evidence="1 2">
    <name type="scientific">Caenorhabditis japonica</name>
    <dbReference type="NCBI Taxonomy" id="281687"/>
    <lineage>
        <taxon>Eukaryota</taxon>
        <taxon>Metazoa</taxon>
        <taxon>Ecdysozoa</taxon>
        <taxon>Nematoda</taxon>
        <taxon>Chromadorea</taxon>
        <taxon>Rhabditida</taxon>
        <taxon>Rhabditina</taxon>
        <taxon>Rhabditomorpha</taxon>
        <taxon>Rhabditoidea</taxon>
        <taxon>Rhabditidae</taxon>
        <taxon>Peloderinae</taxon>
        <taxon>Caenorhabditis</taxon>
    </lineage>
</organism>
<dbReference type="PANTHER" id="PTHR33939:SF1">
    <property type="entry name" value="DUF4371 DOMAIN-CONTAINING PROTEIN"/>
    <property type="match status" value="1"/>
</dbReference>
<reference evidence="2" key="1">
    <citation type="submission" date="2010-08" db="EMBL/GenBank/DDBJ databases">
        <authorList>
            <consortium name="Caenorhabditis japonica Sequencing Consortium"/>
            <person name="Wilson R.K."/>
        </authorList>
    </citation>
    <scope>NUCLEOTIDE SEQUENCE [LARGE SCALE GENOMIC DNA]</scope>
    <source>
        <strain evidence="2">DF5081</strain>
    </source>
</reference>
<dbReference type="Gene3D" id="3.30.420.10">
    <property type="entry name" value="Ribonuclease H-like superfamily/Ribonuclease H"/>
    <property type="match status" value="1"/>
</dbReference>
<accession>A0A8R1EHA3</accession>
<dbReference type="PANTHER" id="PTHR33939">
    <property type="entry name" value="PROTEIN CBG22215"/>
    <property type="match status" value="1"/>
</dbReference>
<reference evidence="1" key="2">
    <citation type="submission" date="2022-06" db="UniProtKB">
        <authorList>
            <consortium name="EnsemblMetazoa"/>
        </authorList>
    </citation>
    <scope>IDENTIFICATION</scope>
    <source>
        <strain evidence="1">DF5081</strain>
    </source>
</reference>
<dbReference type="AlphaFoldDB" id="A0A8R1EHA3"/>
<keyword evidence="2" id="KW-1185">Reference proteome</keyword>
<dbReference type="Proteomes" id="UP000005237">
    <property type="component" value="Unassembled WGS sequence"/>
</dbReference>
<evidence type="ECO:0008006" key="3">
    <source>
        <dbReference type="Google" id="ProtNLM"/>
    </source>
</evidence>
<sequence>MAIPADHHVTESKNGPYWGTSAKVWVAGCNAQERKEDYHSEMNAPLYEEYMMEEVIPVLKAIGTAEQRRVILVIDNASYHCRAIDKSPPINSRKRVLLDFLATHGINMNVRSKEPEIVQRLKTFIENNGVSSAFKKYVVDKFVRERGVTMVRLPPYHCFLSSIELMRAQLKQKVMASCSTKSSLEQKSGEG</sequence>
<evidence type="ECO:0000313" key="2">
    <source>
        <dbReference type="Proteomes" id="UP000005237"/>
    </source>
</evidence>
<dbReference type="EnsemblMetazoa" id="CJA35857b.1">
    <property type="protein sequence ID" value="CJA35857b.1"/>
    <property type="gene ID" value="WBGene00211704"/>
</dbReference>
<dbReference type="GO" id="GO:0003676">
    <property type="term" value="F:nucleic acid binding"/>
    <property type="evidence" value="ECO:0007669"/>
    <property type="project" value="InterPro"/>
</dbReference>
<dbReference type="InterPro" id="IPR036397">
    <property type="entry name" value="RNaseH_sf"/>
</dbReference>
<name>A0A8R1EHA3_CAEJA</name>